<dbReference type="InterPro" id="IPR016169">
    <property type="entry name" value="FAD-bd_PCMH_sub2"/>
</dbReference>
<dbReference type="RefSeq" id="WP_174139196.1">
    <property type="nucleotide sequence ID" value="NZ_JABUFE010000009.1"/>
</dbReference>
<evidence type="ECO:0000313" key="5">
    <source>
        <dbReference type="EMBL" id="NSX56048.1"/>
    </source>
</evidence>
<reference evidence="5 6" key="1">
    <citation type="submission" date="2020-06" db="EMBL/GenBank/DDBJ databases">
        <title>Sulfitobacter algicola sp. nov., isolated from green algae.</title>
        <authorList>
            <person name="Wang C."/>
        </authorList>
    </citation>
    <scope>NUCLEOTIDE SEQUENCE [LARGE SCALE GENOMIC DNA]</scope>
    <source>
        <strain evidence="5 6">1151</strain>
    </source>
</reference>
<proteinExistence type="inferred from homology"/>
<evidence type="ECO:0000259" key="4">
    <source>
        <dbReference type="PROSITE" id="PS51387"/>
    </source>
</evidence>
<organism evidence="5 6">
    <name type="scientific">Parasulfitobacter algicola</name>
    <dbReference type="NCBI Taxonomy" id="2614809"/>
    <lineage>
        <taxon>Bacteria</taxon>
        <taxon>Pseudomonadati</taxon>
        <taxon>Pseudomonadota</taxon>
        <taxon>Alphaproteobacteria</taxon>
        <taxon>Rhodobacterales</taxon>
        <taxon>Roseobacteraceae</taxon>
        <taxon>Parasulfitobacter</taxon>
    </lineage>
</organism>
<dbReference type="InterPro" id="IPR051264">
    <property type="entry name" value="FAD-oxidored/transferase_4"/>
</dbReference>
<dbReference type="EMBL" id="JABUFE010000009">
    <property type="protein sequence ID" value="NSX56048.1"/>
    <property type="molecule type" value="Genomic_DNA"/>
</dbReference>
<evidence type="ECO:0000256" key="3">
    <source>
        <dbReference type="ARBA" id="ARBA00022827"/>
    </source>
</evidence>
<dbReference type="PANTHER" id="PTHR43716:SF2">
    <property type="entry name" value="BLL6224 PROTEIN"/>
    <property type="match status" value="1"/>
</dbReference>
<dbReference type="SUPFAM" id="SSF55103">
    <property type="entry name" value="FAD-linked oxidases, C-terminal domain"/>
    <property type="match status" value="1"/>
</dbReference>
<accession>A0ABX2J032</accession>
<evidence type="ECO:0000256" key="1">
    <source>
        <dbReference type="ARBA" id="ARBA00008000"/>
    </source>
</evidence>
<dbReference type="Pfam" id="PF01565">
    <property type="entry name" value="FAD_binding_4"/>
    <property type="match status" value="1"/>
</dbReference>
<dbReference type="Proteomes" id="UP000777935">
    <property type="component" value="Unassembled WGS sequence"/>
</dbReference>
<dbReference type="Gene3D" id="3.30.70.2190">
    <property type="match status" value="1"/>
</dbReference>
<comment type="similarity">
    <text evidence="1">Belongs to the FAD-binding oxidoreductase/transferase type 4 family.</text>
</comment>
<dbReference type="SUPFAM" id="SSF56176">
    <property type="entry name" value="FAD-binding/transporter-associated domain-like"/>
    <property type="match status" value="1"/>
</dbReference>
<dbReference type="Gene3D" id="3.30.70.2740">
    <property type="match status" value="1"/>
</dbReference>
<evidence type="ECO:0000313" key="6">
    <source>
        <dbReference type="Proteomes" id="UP000777935"/>
    </source>
</evidence>
<dbReference type="InterPro" id="IPR036318">
    <property type="entry name" value="FAD-bd_PCMH-like_sf"/>
</dbReference>
<feature type="domain" description="FAD-binding PCMH-type" evidence="4">
    <location>
        <begin position="37"/>
        <end position="218"/>
    </location>
</feature>
<name>A0ABX2J032_9RHOB</name>
<gene>
    <name evidence="5" type="ORF">HRQ87_14690</name>
</gene>
<dbReference type="Pfam" id="PF02913">
    <property type="entry name" value="FAD-oxidase_C"/>
    <property type="match status" value="1"/>
</dbReference>
<evidence type="ECO:0000256" key="2">
    <source>
        <dbReference type="ARBA" id="ARBA00022630"/>
    </source>
</evidence>
<protein>
    <submittedName>
        <fullName evidence="5">FAD-binding oxidoreductase</fullName>
    </submittedName>
</protein>
<keyword evidence="6" id="KW-1185">Reference proteome</keyword>
<dbReference type="InterPro" id="IPR004113">
    <property type="entry name" value="FAD-bd_oxidored_4_C"/>
</dbReference>
<dbReference type="Gene3D" id="3.30.465.10">
    <property type="match status" value="1"/>
</dbReference>
<dbReference type="InterPro" id="IPR016171">
    <property type="entry name" value="Vanillyl_alc_oxidase_C-sub2"/>
</dbReference>
<keyword evidence="2" id="KW-0285">Flavoprotein</keyword>
<dbReference type="InterPro" id="IPR016164">
    <property type="entry name" value="FAD-linked_Oxase-like_C"/>
</dbReference>
<keyword evidence="3" id="KW-0274">FAD</keyword>
<comment type="caution">
    <text evidence="5">The sequence shown here is derived from an EMBL/GenBank/DDBJ whole genome shotgun (WGS) entry which is preliminary data.</text>
</comment>
<dbReference type="Gene3D" id="1.10.45.10">
    <property type="entry name" value="Vanillyl-alcohol Oxidase, Chain A, domain 4"/>
    <property type="match status" value="1"/>
</dbReference>
<dbReference type="InterPro" id="IPR016166">
    <property type="entry name" value="FAD-bd_PCMH"/>
</dbReference>
<sequence length="485" mass="52726">MLNPITPEIEAEFRRALPLKTFPELQDAYLQEPRGRYKAGDALLIAPSTTAEVAQVVKLADTHAIGIVPYGGGTGLVGGQIAENAPRHIILSMERMTAITQVFPQENVLIAQAGAILHNIHQSADAVDRLFPLSLASEGSARIGGCLATNAGGVNVLRYGNARDLCLGLEVVWPNGTIWNGLSRLRKDNTGYDLRHLMIGSEGTLGIITAASLRLFAKPARAGTALFVVEGPSAALNLMAMARDHMGEAISAFELIHRQGLDFIAETLPDIRLPFPEPPEWVVLIDVGLPKALDPADTLLQLFEDAQKLGLVHDGLIAQSEQQRAEFWSIREHIPEANRRIGSVSSHDISVPLGCIAEFIDRGRDVIRSIGDFRINCFGHLGDGNLHYNVFPMPGKSRADHQHQRDQIKSAVHDLTHKMGGSVSAEHGVGRLKVGDLERFSDPAKLQTMRAIKAAIDPKGIMNPGAVLRDIELRQTNLRKDLDAL</sequence>
<dbReference type="InterPro" id="IPR006094">
    <property type="entry name" value="Oxid_FAD_bind_N"/>
</dbReference>
<dbReference type="PROSITE" id="PS51387">
    <property type="entry name" value="FAD_PCMH"/>
    <property type="match status" value="1"/>
</dbReference>
<dbReference type="PANTHER" id="PTHR43716">
    <property type="entry name" value="D-2-HYDROXYGLUTARATE DEHYDROGENASE, MITOCHONDRIAL"/>
    <property type="match status" value="1"/>
</dbReference>